<keyword evidence="1" id="KW-0472">Membrane</keyword>
<evidence type="ECO:0000313" key="3">
    <source>
        <dbReference type="Proteomes" id="UP000593571"/>
    </source>
</evidence>
<reference evidence="2 3" key="1">
    <citation type="journal article" date="2020" name="Nature">
        <title>Six reference-quality genomes reveal evolution of bat adaptations.</title>
        <authorList>
            <person name="Jebb D."/>
            <person name="Huang Z."/>
            <person name="Pippel M."/>
            <person name="Hughes G.M."/>
            <person name="Lavrichenko K."/>
            <person name="Devanna P."/>
            <person name="Winkler S."/>
            <person name="Jermiin L.S."/>
            <person name="Skirmuntt E.C."/>
            <person name="Katzourakis A."/>
            <person name="Burkitt-Gray L."/>
            <person name="Ray D.A."/>
            <person name="Sullivan K.A.M."/>
            <person name="Roscito J.G."/>
            <person name="Kirilenko B.M."/>
            <person name="Davalos L.M."/>
            <person name="Corthals A.P."/>
            <person name="Power M.L."/>
            <person name="Jones G."/>
            <person name="Ransome R.D."/>
            <person name="Dechmann D.K.N."/>
            <person name="Locatelli A.G."/>
            <person name="Puechmaille S.J."/>
            <person name="Fedrigo O."/>
            <person name="Jarvis E.D."/>
            <person name="Hiller M."/>
            <person name="Vernes S.C."/>
            <person name="Myers E.W."/>
            <person name="Teeling E.C."/>
        </authorList>
    </citation>
    <scope>NUCLEOTIDE SEQUENCE [LARGE SCALE GENOMIC DNA]</scope>
    <source>
        <strain evidence="2">MRouAeg1</strain>
        <tissue evidence="2">Muscle</tissue>
    </source>
</reference>
<sequence length="169" mass="19241">MLLFGHTKVIQEQRPQRAERSSGTWGVINTLIVPKGPIVPPFAGCVFHCIHSYSLYFSTMAVFVYAFALALPLEVLLPGNKERLKALDVKLSRRRGKESWQTSGVLRTCLNLYQKWFFDNTKKMDKIGKGATVTKVVKLFCAGSFTVTRMELILRPWFGHRVNSTLWGF</sequence>
<dbReference type="Proteomes" id="UP000593571">
    <property type="component" value="Unassembled WGS sequence"/>
</dbReference>
<keyword evidence="1" id="KW-1133">Transmembrane helix</keyword>
<evidence type="ECO:0000256" key="1">
    <source>
        <dbReference type="SAM" id="Phobius"/>
    </source>
</evidence>
<protein>
    <submittedName>
        <fullName evidence="2">Uncharacterized protein</fullName>
    </submittedName>
</protein>
<accession>A0A7J8D717</accession>
<name>A0A7J8D717_ROUAE</name>
<organism evidence="2 3">
    <name type="scientific">Rousettus aegyptiacus</name>
    <name type="common">Egyptian fruit bat</name>
    <name type="synonym">Pteropus aegyptiacus</name>
    <dbReference type="NCBI Taxonomy" id="9407"/>
    <lineage>
        <taxon>Eukaryota</taxon>
        <taxon>Metazoa</taxon>
        <taxon>Chordata</taxon>
        <taxon>Craniata</taxon>
        <taxon>Vertebrata</taxon>
        <taxon>Euteleostomi</taxon>
        <taxon>Mammalia</taxon>
        <taxon>Eutheria</taxon>
        <taxon>Laurasiatheria</taxon>
        <taxon>Chiroptera</taxon>
        <taxon>Yinpterochiroptera</taxon>
        <taxon>Pteropodoidea</taxon>
        <taxon>Pteropodidae</taxon>
        <taxon>Rousettinae</taxon>
        <taxon>Rousettus</taxon>
    </lineage>
</organism>
<dbReference type="AlphaFoldDB" id="A0A7J8D717"/>
<evidence type="ECO:0000313" key="2">
    <source>
        <dbReference type="EMBL" id="KAF6418739.1"/>
    </source>
</evidence>
<dbReference type="EMBL" id="JACASE010000013">
    <property type="protein sequence ID" value="KAF6418739.1"/>
    <property type="molecule type" value="Genomic_DNA"/>
</dbReference>
<gene>
    <name evidence="2" type="ORF">HJG63_008763</name>
</gene>
<keyword evidence="3" id="KW-1185">Reference proteome</keyword>
<proteinExistence type="predicted"/>
<comment type="caution">
    <text evidence="2">The sequence shown here is derived from an EMBL/GenBank/DDBJ whole genome shotgun (WGS) entry which is preliminary data.</text>
</comment>
<keyword evidence="1" id="KW-0812">Transmembrane</keyword>
<feature type="transmembrane region" description="Helical" evidence="1">
    <location>
        <begin position="55"/>
        <end position="77"/>
    </location>
</feature>